<dbReference type="InterPro" id="IPR020846">
    <property type="entry name" value="MFS_dom"/>
</dbReference>
<feature type="transmembrane region" description="Helical" evidence="8">
    <location>
        <begin position="450"/>
        <end position="471"/>
    </location>
</feature>
<dbReference type="GO" id="GO:0005351">
    <property type="term" value="F:carbohydrate:proton symporter activity"/>
    <property type="evidence" value="ECO:0007669"/>
    <property type="project" value="TreeGrafter"/>
</dbReference>
<evidence type="ECO:0000256" key="1">
    <source>
        <dbReference type="ARBA" id="ARBA00004141"/>
    </source>
</evidence>
<feature type="transmembrane region" description="Helical" evidence="8">
    <location>
        <begin position="352"/>
        <end position="370"/>
    </location>
</feature>
<dbReference type="InterPro" id="IPR005828">
    <property type="entry name" value="MFS_sugar_transport-like"/>
</dbReference>
<dbReference type="PANTHER" id="PTHR48022">
    <property type="entry name" value="PLASTIDIC GLUCOSE TRANSPORTER 4"/>
    <property type="match status" value="1"/>
</dbReference>
<dbReference type="PROSITE" id="PS50850">
    <property type="entry name" value="MFS"/>
    <property type="match status" value="1"/>
</dbReference>
<keyword evidence="11" id="KW-1185">Reference proteome</keyword>
<feature type="transmembrane region" description="Helical" evidence="8">
    <location>
        <begin position="287"/>
        <end position="308"/>
    </location>
</feature>
<dbReference type="AlphaFoldDB" id="A0A1L7XNN2"/>
<evidence type="ECO:0000256" key="4">
    <source>
        <dbReference type="ARBA" id="ARBA00022692"/>
    </source>
</evidence>
<dbReference type="GO" id="GO:0016020">
    <property type="term" value="C:membrane"/>
    <property type="evidence" value="ECO:0007669"/>
    <property type="project" value="UniProtKB-SubCell"/>
</dbReference>
<dbReference type="InterPro" id="IPR036259">
    <property type="entry name" value="MFS_trans_sf"/>
</dbReference>
<dbReference type="FunFam" id="1.20.1250.20:FF:000117">
    <property type="entry name" value="MFS hexose transporter"/>
    <property type="match status" value="1"/>
</dbReference>
<evidence type="ECO:0000256" key="3">
    <source>
        <dbReference type="ARBA" id="ARBA00022448"/>
    </source>
</evidence>
<accession>A0A1L7XNN2</accession>
<dbReference type="OrthoDB" id="6133115at2759"/>
<evidence type="ECO:0000259" key="9">
    <source>
        <dbReference type="PROSITE" id="PS50850"/>
    </source>
</evidence>
<keyword evidence="5 8" id="KW-1133">Transmembrane helix</keyword>
<evidence type="ECO:0000256" key="2">
    <source>
        <dbReference type="ARBA" id="ARBA00010992"/>
    </source>
</evidence>
<keyword evidence="3 7" id="KW-0813">Transport</keyword>
<dbReference type="Proteomes" id="UP000184330">
    <property type="component" value="Unassembled WGS sequence"/>
</dbReference>
<dbReference type="PROSITE" id="PS00216">
    <property type="entry name" value="SUGAR_TRANSPORT_1"/>
    <property type="match status" value="2"/>
</dbReference>
<feature type="domain" description="Major facilitator superfamily (MFS) profile" evidence="9">
    <location>
        <begin position="34"/>
        <end position="475"/>
    </location>
</feature>
<sequence length="518" mass="57069">MKDQDIVGSALAEVLPHNPEYWFQTPHLLRLNLLLLVPLLSSSVAGYDGSLMNGLQSLDQWRDYFSNPAGSLLGLVNGAQSIGSVLSLPLVGWFSDKFGRKPVLLAGIIMIIVATIIQAASVNLAMFIISRIVVGFGGMFVVQPSPMLIAELAYPTHRGKYTSAFWTMYYLGAILASWTTFGTQDYTSDWSWRIPSVLQAGFPLVQLCFWFWIPESPRWLIDQDRAPEATAILTKYHAGPEYQSTSTSPLVSFEISEIIQTINMEKVAKNTGWSALVSTPGNRKRTLIAVCLGAFAQWNGIGVVSYYLTLVLDTVGITDSFDQTLINGLLQIFNFGAAFSAAILVDRLGRRTLFIWSGIGMLISYIIWTACSAVNSNTGSKPAGIVVVVCLFSFFFHYDIAYTPLLMSYPTEIFPYSLRSKGIAVELFAIYGSLAIAAFVNPIGLENIGWKYYIVFCCFLVVFLSVTYFLFPETKGHSLEEIAIIFDGEGAVVDHDTKSELKALEKAGVESTGHVEKV</sequence>
<evidence type="ECO:0000256" key="7">
    <source>
        <dbReference type="RuleBase" id="RU003346"/>
    </source>
</evidence>
<keyword evidence="4 8" id="KW-0812">Transmembrane</keyword>
<feature type="transmembrane region" description="Helical" evidence="8">
    <location>
        <begin position="128"/>
        <end position="149"/>
    </location>
</feature>
<evidence type="ECO:0000256" key="6">
    <source>
        <dbReference type="ARBA" id="ARBA00023136"/>
    </source>
</evidence>
<name>A0A1L7XNN2_9HELO</name>
<dbReference type="EMBL" id="FJOG01000038">
    <property type="protein sequence ID" value="CZR66655.1"/>
    <property type="molecule type" value="Genomic_DNA"/>
</dbReference>
<dbReference type="SUPFAM" id="SSF103473">
    <property type="entry name" value="MFS general substrate transporter"/>
    <property type="match status" value="1"/>
</dbReference>
<reference evidence="10 11" key="1">
    <citation type="submission" date="2016-03" db="EMBL/GenBank/DDBJ databases">
        <authorList>
            <person name="Ploux O."/>
        </authorList>
    </citation>
    <scope>NUCLEOTIDE SEQUENCE [LARGE SCALE GENOMIC DNA]</scope>
    <source>
        <strain evidence="10 11">UAMH 11012</strain>
    </source>
</reference>
<evidence type="ECO:0000256" key="8">
    <source>
        <dbReference type="SAM" id="Phobius"/>
    </source>
</evidence>
<feature type="transmembrane region" description="Helical" evidence="8">
    <location>
        <begin position="103"/>
        <end position="122"/>
    </location>
</feature>
<feature type="transmembrane region" description="Helical" evidence="8">
    <location>
        <begin position="161"/>
        <end position="181"/>
    </location>
</feature>
<protein>
    <submittedName>
        <fullName evidence="10">Probable transporter (Major facilitator superfamily)</fullName>
    </submittedName>
</protein>
<comment type="similarity">
    <text evidence="2 7">Belongs to the major facilitator superfamily. Sugar transporter (TC 2.A.1.1) family.</text>
</comment>
<keyword evidence="6 8" id="KW-0472">Membrane</keyword>
<proteinExistence type="inferred from homology"/>
<dbReference type="Gene3D" id="1.20.1250.20">
    <property type="entry name" value="MFS general substrate transporter like domains"/>
    <property type="match status" value="1"/>
</dbReference>
<feature type="transmembrane region" description="Helical" evidence="8">
    <location>
        <begin position="328"/>
        <end position="345"/>
    </location>
</feature>
<gene>
    <name evidence="10" type="ORF">PAC_16556</name>
</gene>
<evidence type="ECO:0000313" key="10">
    <source>
        <dbReference type="EMBL" id="CZR66655.1"/>
    </source>
</evidence>
<dbReference type="InterPro" id="IPR050360">
    <property type="entry name" value="MFS_Sugar_Transporters"/>
</dbReference>
<dbReference type="Pfam" id="PF00083">
    <property type="entry name" value="Sugar_tr"/>
    <property type="match status" value="1"/>
</dbReference>
<organism evidence="10 11">
    <name type="scientific">Phialocephala subalpina</name>
    <dbReference type="NCBI Taxonomy" id="576137"/>
    <lineage>
        <taxon>Eukaryota</taxon>
        <taxon>Fungi</taxon>
        <taxon>Dikarya</taxon>
        <taxon>Ascomycota</taxon>
        <taxon>Pezizomycotina</taxon>
        <taxon>Leotiomycetes</taxon>
        <taxon>Helotiales</taxon>
        <taxon>Mollisiaceae</taxon>
        <taxon>Phialocephala</taxon>
        <taxon>Phialocephala fortinii species complex</taxon>
    </lineage>
</organism>
<dbReference type="InterPro" id="IPR005829">
    <property type="entry name" value="Sugar_transporter_CS"/>
</dbReference>
<feature type="transmembrane region" description="Helical" evidence="8">
    <location>
        <begin position="69"/>
        <end position="91"/>
    </location>
</feature>
<feature type="transmembrane region" description="Helical" evidence="8">
    <location>
        <begin position="382"/>
        <end position="402"/>
    </location>
</feature>
<comment type="subcellular location">
    <subcellularLocation>
        <location evidence="1">Membrane</location>
        <topology evidence="1">Multi-pass membrane protein</topology>
    </subcellularLocation>
</comment>
<feature type="transmembrane region" description="Helical" evidence="8">
    <location>
        <begin position="423"/>
        <end position="444"/>
    </location>
</feature>
<dbReference type="PANTHER" id="PTHR48022:SF3">
    <property type="entry name" value="HEXOSE TRANSPORTER PROTEIN (AFU_ORTHOLOGUE AFUA_8G04480)-RELATED"/>
    <property type="match status" value="1"/>
</dbReference>
<evidence type="ECO:0000256" key="5">
    <source>
        <dbReference type="ARBA" id="ARBA00022989"/>
    </source>
</evidence>
<dbReference type="InterPro" id="IPR003663">
    <property type="entry name" value="Sugar/inositol_transpt"/>
</dbReference>
<evidence type="ECO:0000313" key="11">
    <source>
        <dbReference type="Proteomes" id="UP000184330"/>
    </source>
</evidence>
<dbReference type="NCBIfam" id="TIGR00879">
    <property type="entry name" value="SP"/>
    <property type="match status" value="1"/>
</dbReference>